<dbReference type="AlphaFoldDB" id="A0AAV1QUE0"/>
<evidence type="ECO:0000313" key="1">
    <source>
        <dbReference type="EMBL" id="CAK7323739.1"/>
    </source>
</evidence>
<comment type="caution">
    <text evidence="1">The sequence shown here is derived from an EMBL/GenBank/DDBJ whole genome shotgun (WGS) entry which is preliminary data.</text>
</comment>
<protein>
    <submittedName>
        <fullName evidence="1">Uncharacterized protein</fullName>
    </submittedName>
</protein>
<proteinExistence type="predicted"/>
<dbReference type="EMBL" id="CAWUPB010000131">
    <property type="protein sequence ID" value="CAK7323739.1"/>
    <property type="molecule type" value="Genomic_DNA"/>
</dbReference>
<gene>
    <name evidence="1" type="ORF">DCAF_LOCUS1369</name>
</gene>
<reference evidence="1 2" key="1">
    <citation type="submission" date="2024-01" db="EMBL/GenBank/DDBJ databases">
        <authorList>
            <person name="Waweru B."/>
        </authorList>
    </citation>
    <scope>NUCLEOTIDE SEQUENCE [LARGE SCALE GENOMIC DNA]</scope>
</reference>
<evidence type="ECO:0000313" key="2">
    <source>
        <dbReference type="Proteomes" id="UP001314170"/>
    </source>
</evidence>
<dbReference type="Proteomes" id="UP001314170">
    <property type="component" value="Unassembled WGS sequence"/>
</dbReference>
<keyword evidence="2" id="KW-1185">Reference proteome</keyword>
<organism evidence="1 2">
    <name type="scientific">Dovyalis caffra</name>
    <dbReference type="NCBI Taxonomy" id="77055"/>
    <lineage>
        <taxon>Eukaryota</taxon>
        <taxon>Viridiplantae</taxon>
        <taxon>Streptophyta</taxon>
        <taxon>Embryophyta</taxon>
        <taxon>Tracheophyta</taxon>
        <taxon>Spermatophyta</taxon>
        <taxon>Magnoliopsida</taxon>
        <taxon>eudicotyledons</taxon>
        <taxon>Gunneridae</taxon>
        <taxon>Pentapetalae</taxon>
        <taxon>rosids</taxon>
        <taxon>fabids</taxon>
        <taxon>Malpighiales</taxon>
        <taxon>Salicaceae</taxon>
        <taxon>Flacourtieae</taxon>
        <taxon>Dovyalis</taxon>
    </lineage>
</organism>
<accession>A0AAV1QUE0</accession>
<name>A0AAV1QUE0_9ROSI</name>
<sequence>MKRKRKFRSLTNSGTIFDTRVISCAELEDVKMEVRACRLKVKAQQTLKPAEKSHNAPLRSFSKRLDVIMDNFASYLVLEGISL</sequence>